<dbReference type="PROSITE" id="PS50943">
    <property type="entry name" value="HTH_CROC1"/>
    <property type="match status" value="1"/>
</dbReference>
<reference evidence="2 3" key="1">
    <citation type="submission" date="2017-10" db="EMBL/GenBank/DDBJ databases">
        <title>Bifidobacterium xylocopum sp. nov. and Bifidobacterium aemilianum sp. nov., from the carpenter bee (Xylocopa violacea) digestive tract.</title>
        <authorList>
            <person name="Alberoni D."/>
            <person name="Baffoni L."/>
            <person name="Di Gioia D."/>
            <person name="Gaggia F."/>
            <person name="Biavati B."/>
        </authorList>
    </citation>
    <scope>NUCLEOTIDE SEQUENCE [LARGE SCALE GENOMIC DNA]</scope>
    <source>
        <strain evidence="2 3">XV2</strain>
    </source>
</reference>
<evidence type="ECO:0000313" key="2">
    <source>
        <dbReference type="EMBL" id="RBP98840.1"/>
    </source>
</evidence>
<comment type="caution">
    <text evidence="2">The sequence shown here is derived from an EMBL/GenBank/DDBJ whole genome shotgun (WGS) entry which is preliminary data.</text>
</comment>
<name>A0A366KAU4_9BIFI</name>
<sequence length="73" mass="8382">MTQKSLKLRGIQGRVFSLMRSLNMTEDELSKVMGISRTTLRRRLSGLSRFRPEELEAFAHLAGTSSKWFHEVA</sequence>
<dbReference type="AlphaFoldDB" id="A0A366KAU4"/>
<dbReference type="Pfam" id="PF20432">
    <property type="entry name" value="Xre-like-HTH"/>
    <property type="match status" value="1"/>
</dbReference>
<keyword evidence="3" id="KW-1185">Reference proteome</keyword>
<evidence type="ECO:0000259" key="1">
    <source>
        <dbReference type="PROSITE" id="PS50943"/>
    </source>
</evidence>
<dbReference type="SUPFAM" id="SSF47413">
    <property type="entry name" value="lambda repressor-like DNA-binding domains"/>
    <property type="match status" value="1"/>
</dbReference>
<dbReference type="InterPro" id="IPR001387">
    <property type="entry name" value="Cro/C1-type_HTH"/>
</dbReference>
<accession>A0A366KAU4</accession>
<feature type="domain" description="HTH cro/C1-type" evidence="1">
    <location>
        <begin position="18"/>
        <end position="69"/>
    </location>
</feature>
<dbReference type="EMBL" id="PDCH01000019">
    <property type="protein sequence ID" value="RBP98840.1"/>
    <property type="molecule type" value="Genomic_DNA"/>
</dbReference>
<dbReference type="GO" id="GO:0003677">
    <property type="term" value="F:DNA binding"/>
    <property type="evidence" value="ECO:0007669"/>
    <property type="project" value="InterPro"/>
</dbReference>
<dbReference type="Gene3D" id="1.10.260.40">
    <property type="entry name" value="lambda repressor-like DNA-binding domains"/>
    <property type="match status" value="1"/>
</dbReference>
<dbReference type="InterPro" id="IPR010982">
    <property type="entry name" value="Lambda_DNA-bd_dom_sf"/>
</dbReference>
<dbReference type="CDD" id="cd00093">
    <property type="entry name" value="HTH_XRE"/>
    <property type="match status" value="1"/>
</dbReference>
<dbReference type="SMART" id="SM00530">
    <property type="entry name" value="HTH_XRE"/>
    <property type="match status" value="1"/>
</dbReference>
<dbReference type="InterPro" id="IPR046847">
    <property type="entry name" value="Xre-like_HTH"/>
</dbReference>
<dbReference type="Proteomes" id="UP000252345">
    <property type="component" value="Unassembled WGS sequence"/>
</dbReference>
<dbReference type="RefSeq" id="WP_113853982.1">
    <property type="nucleotide sequence ID" value="NZ_PDCH01000019.1"/>
</dbReference>
<organism evidence="2 3">
    <name type="scientific">Bifidobacterium xylocopae</name>
    <dbReference type="NCBI Taxonomy" id="2493119"/>
    <lineage>
        <taxon>Bacteria</taxon>
        <taxon>Bacillati</taxon>
        <taxon>Actinomycetota</taxon>
        <taxon>Actinomycetes</taxon>
        <taxon>Bifidobacteriales</taxon>
        <taxon>Bifidobacteriaceae</taxon>
        <taxon>Bifidobacterium</taxon>
    </lineage>
</organism>
<gene>
    <name evidence="2" type="ORF">CRD59_07040</name>
</gene>
<protein>
    <recommendedName>
        <fullName evidence="1">HTH cro/C1-type domain-containing protein</fullName>
    </recommendedName>
</protein>
<proteinExistence type="predicted"/>
<evidence type="ECO:0000313" key="3">
    <source>
        <dbReference type="Proteomes" id="UP000252345"/>
    </source>
</evidence>